<proteinExistence type="predicted"/>
<comment type="caution">
    <text evidence="2">The sequence shown here is derived from an EMBL/GenBank/DDBJ whole genome shotgun (WGS) entry which is preliminary data.</text>
</comment>
<feature type="region of interest" description="Disordered" evidence="1">
    <location>
        <begin position="1"/>
        <end position="22"/>
    </location>
</feature>
<dbReference type="EMBL" id="BAAASZ010000052">
    <property type="protein sequence ID" value="GAA2468176.1"/>
    <property type="molecule type" value="Genomic_DNA"/>
</dbReference>
<reference evidence="3" key="1">
    <citation type="journal article" date="2019" name="Int. J. Syst. Evol. Microbiol.">
        <title>The Global Catalogue of Microorganisms (GCM) 10K type strain sequencing project: providing services to taxonomists for standard genome sequencing and annotation.</title>
        <authorList>
            <consortium name="The Broad Institute Genomics Platform"/>
            <consortium name="The Broad Institute Genome Sequencing Center for Infectious Disease"/>
            <person name="Wu L."/>
            <person name="Ma J."/>
        </authorList>
    </citation>
    <scope>NUCLEOTIDE SEQUENCE [LARGE SCALE GENOMIC DNA]</scope>
    <source>
        <strain evidence="3">JCM 6305</strain>
    </source>
</reference>
<evidence type="ECO:0000313" key="3">
    <source>
        <dbReference type="Proteomes" id="UP001501638"/>
    </source>
</evidence>
<keyword evidence="3" id="KW-1185">Reference proteome</keyword>
<name>A0ABP5XVW3_9ACTN</name>
<evidence type="ECO:0000313" key="2">
    <source>
        <dbReference type="EMBL" id="GAA2468176.1"/>
    </source>
</evidence>
<sequence>MSFKDVAEPTTHLKPPETPEEFKSPLEVLNKAGDLISPTYWMNEIIAASTGFNPLDKAKEYFAGDWEAYAKCAQLWENIGKMCADIADNVHAGNRELDATWDGNGADSAFVYFKNLADRCEDLQSDLKILSDKYGVVSHGVWSTAEAVGAILAQIGDAAATAAIAAAAGTMTTWTGWGAAVGYGLAAFEILRIIEMWSNATKLINKGQIIVNSAMGSMETVGGELAGKLHDFPLPGRAYDNPLVQ</sequence>
<dbReference type="RefSeq" id="WP_344329344.1">
    <property type="nucleotide sequence ID" value="NZ_BAAASZ010000052.1"/>
</dbReference>
<protein>
    <recommendedName>
        <fullName evidence="4">WXG100 family type VII secretion target</fullName>
    </recommendedName>
</protein>
<organism evidence="2 3">
    <name type="scientific">Streptomyces macrosporus</name>
    <dbReference type="NCBI Taxonomy" id="44032"/>
    <lineage>
        <taxon>Bacteria</taxon>
        <taxon>Bacillati</taxon>
        <taxon>Actinomycetota</taxon>
        <taxon>Actinomycetes</taxon>
        <taxon>Kitasatosporales</taxon>
        <taxon>Streptomycetaceae</taxon>
        <taxon>Streptomyces</taxon>
    </lineage>
</organism>
<evidence type="ECO:0008006" key="4">
    <source>
        <dbReference type="Google" id="ProtNLM"/>
    </source>
</evidence>
<dbReference type="Proteomes" id="UP001501638">
    <property type="component" value="Unassembled WGS sequence"/>
</dbReference>
<gene>
    <name evidence="2" type="ORF">GCM10010405_61050</name>
</gene>
<evidence type="ECO:0000256" key="1">
    <source>
        <dbReference type="SAM" id="MobiDB-lite"/>
    </source>
</evidence>
<accession>A0ABP5XVW3</accession>